<organism evidence="1 2">
    <name type="scientific">Scomber scombrus</name>
    <name type="common">Atlantic mackerel</name>
    <name type="synonym">Scomber vernalis</name>
    <dbReference type="NCBI Taxonomy" id="13677"/>
    <lineage>
        <taxon>Eukaryota</taxon>
        <taxon>Metazoa</taxon>
        <taxon>Chordata</taxon>
        <taxon>Craniata</taxon>
        <taxon>Vertebrata</taxon>
        <taxon>Euteleostomi</taxon>
        <taxon>Actinopterygii</taxon>
        <taxon>Neopterygii</taxon>
        <taxon>Teleostei</taxon>
        <taxon>Neoteleostei</taxon>
        <taxon>Acanthomorphata</taxon>
        <taxon>Pelagiaria</taxon>
        <taxon>Scombriformes</taxon>
        <taxon>Scombridae</taxon>
        <taxon>Scomber</taxon>
    </lineage>
</organism>
<dbReference type="Proteomes" id="UP001314229">
    <property type="component" value="Unassembled WGS sequence"/>
</dbReference>
<accession>A0AAV1PWC1</accession>
<proteinExistence type="predicted"/>
<evidence type="ECO:0000313" key="1">
    <source>
        <dbReference type="EMBL" id="CAK6975214.1"/>
    </source>
</evidence>
<dbReference type="AlphaFoldDB" id="A0AAV1PWC1"/>
<evidence type="ECO:0000313" key="2">
    <source>
        <dbReference type="Proteomes" id="UP001314229"/>
    </source>
</evidence>
<gene>
    <name evidence="1" type="ORF">FSCOSCO3_A029199</name>
</gene>
<keyword evidence="2" id="KW-1185">Reference proteome</keyword>
<dbReference type="EMBL" id="CAWUFR010000287">
    <property type="protein sequence ID" value="CAK6975214.1"/>
    <property type="molecule type" value="Genomic_DNA"/>
</dbReference>
<reference evidence="1 2" key="1">
    <citation type="submission" date="2024-01" db="EMBL/GenBank/DDBJ databases">
        <authorList>
            <person name="Alioto T."/>
            <person name="Alioto T."/>
            <person name="Gomez Garrido J."/>
        </authorList>
    </citation>
    <scope>NUCLEOTIDE SEQUENCE [LARGE SCALE GENOMIC DNA]</scope>
</reference>
<sequence length="174" mass="19754">MSNLTNQAVKPALFPSTGIESCEQRKTAAVGLMWTGDRHSLNLSLVVRNYEKLPRQHKNHHSTSLEKQMLPSNMSSIRRIQNQVLQCSAKYFARPEDEPPQEPEVQQCIAIQREYSSLVERASAATLHMKELPIESFSPSGIFRMHKHQERDACTEQTYQALTGFAEAPMIKDS</sequence>
<comment type="caution">
    <text evidence="1">The sequence shown here is derived from an EMBL/GenBank/DDBJ whole genome shotgun (WGS) entry which is preliminary data.</text>
</comment>
<protein>
    <submittedName>
        <fullName evidence="1">Uncharacterized protein</fullName>
    </submittedName>
</protein>
<name>A0AAV1PWC1_SCOSC</name>